<comment type="subcellular location">
    <subcellularLocation>
        <location evidence="5">Cell inner membrane</location>
        <topology evidence="5">Multi-pass membrane protein</topology>
    </subcellularLocation>
</comment>
<keyword evidence="2 5" id="KW-0812">Transmembrane</keyword>
<dbReference type="PANTHER" id="PTHR36917">
    <property type="entry name" value="INTRACELLULAR SEPTATION PROTEIN A-RELATED"/>
    <property type="match status" value="1"/>
</dbReference>
<feature type="transmembrane region" description="Helical" evidence="5">
    <location>
        <begin position="100"/>
        <end position="119"/>
    </location>
</feature>
<dbReference type="InterPro" id="IPR006008">
    <property type="entry name" value="YciB"/>
</dbReference>
<keyword evidence="5" id="KW-0997">Cell inner membrane</keyword>
<evidence type="ECO:0000256" key="3">
    <source>
        <dbReference type="ARBA" id="ARBA00022989"/>
    </source>
</evidence>
<dbReference type="STRING" id="1333998.M2A_0757"/>
<dbReference type="eggNOG" id="COG2917">
    <property type="taxonomic scope" value="Bacteria"/>
</dbReference>
<comment type="caution">
    <text evidence="7">The sequence shown here is derived from an EMBL/GenBank/DDBJ whole genome shotgun (WGS) entry which is preliminary data.</text>
</comment>
<dbReference type="NCBIfam" id="TIGR00997">
    <property type="entry name" value="ispZ"/>
    <property type="match status" value="1"/>
</dbReference>
<dbReference type="EMBL" id="BBIO01000003">
    <property type="protein sequence ID" value="GAK44258.1"/>
    <property type="molecule type" value="Genomic_DNA"/>
</dbReference>
<name>A0A081B890_9HYPH</name>
<dbReference type="NCBIfam" id="NF001323">
    <property type="entry name" value="PRK00259.1-1"/>
    <property type="match status" value="1"/>
</dbReference>
<gene>
    <name evidence="5" type="primary">yciB</name>
    <name evidence="7" type="ORF">M2A_0757</name>
</gene>
<keyword evidence="3 5" id="KW-1133">Transmembrane helix</keyword>
<dbReference type="Pfam" id="PF04279">
    <property type="entry name" value="IspA"/>
    <property type="match status" value="1"/>
</dbReference>
<dbReference type="HAMAP" id="MF_00189">
    <property type="entry name" value="YciB"/>
    <property type="match status" value="1"/>
</dbReference>
<dbReference type="Proteomes" id="UP000028702">
    <property type="component" value="Unassembled WGS sequence"/>
</dbReference>
<dbReference type="GO" id="GO:0005886">
    <property type="term" value="C:plasma membrane"/>
    <property type="evidence" value="ECO:0007669"/>
    <property type="project" value="UniProtKB-SubCell"/>
</dbReference>
<accession>A0A081B890</accession>
<evidence type="ECO:0000256" key="4">
    <source>
        <dbReference type="ARBA" id="ARBA00023136"/>
    </source>
</evidence>
<proteinExistence type="inferred from homology"/>
<feature type="transmembrane region" description="Helical" evidence="5">
    <location>
        <begin position="171"/>
        <end position="188"/>
    </location>
</feature>
<comment type="function">
    <text evidence="5">Plays a role in cell envelope biogenesis, maintenance of cell envelope integrity and membrane homeostasis.</text>
</comment>
<feature type="transmembrane region" description="Helical" evidence="5">
    <location>
        <begin position="73"/>
        <end position="94"/>
    </location>
</feature>
<comment type="similarity">
    <text evidence="5">Belongs to the YciB family.</text>
</comment>
<feature type="region of interest" description="Disordered" evidence="6">
    <location>
        <begin position="1"/>
        <end position="32"/>
    </location>
</feature>
<keyword evidence="8" id="KW-1185">Reference proteome</keyword>
<dbReference type="PANTHER" id="PTHR36917:SF1">
    <property type="entry name" value="INNER MEMBRANE-SPANNING PROTEIN YCIB"/>
    <property type="match status" value="1"/>
</dbReference>
<reference evidence="7 8" key="1">
    <citation type="submission" date="2014-07" db="EMBL/GenBank/DDBJ databases">
        <title>Tepidicaulis marinum gen. nov., sp. nov., a novel marine bacterium denitrifying nitrate to nitrous oxide strictly under microaerobic conditions.</title>
        <authorList>
            <person name="Takeuchi M."/>
            <person name="Yamagishi T."/>
            <person name="Kamagata Y."/>
            <person name="Oshima K."/>
            <person name="Hattori M."/>
            <person name="Katayama T."/>
            <person name="Hanada S."/>
            <person name="Tamaki H."/>
            <person name="Marumo K."/>
            <person name="Maeda H."/>
            <person name="Nedachi M."/>
            <person name="Iwasaki W."/>
            <person name="Suwa Y."/>
            <person name="Sakata S."/>
        </authorList>
    </citation>
    <scope>NUCLEOTIDE SEQUENCE [LARGE SCALE GENOMIC DNA]</scope>
    <source>
        <strain evidence="7 8">MA2</strain>
    </source>
</reference>
<sequence>MNKHDTRPHDMAEPAPAGDSPAADEKTAAPANRTGMTGSQWLRMALEVGPLVVFFLVNAKAADWLGVADKASIFYATGAFMVATVISLSASYALHRRIPMMPLVTGAFVLVFGGLTLFLQDDQFIKLKPTLTNVLFAAGLLGGLAFGKASMKYLFDGAFSLTEEGWRTLTLRWGLFFLFLALLNEVIWRNFSTDFWVSFKVFGIMPITMVFALAQLPVVSRHQLQDEETGKEAPAHGPAE</sequence>
<feature type="compositionally biased region" description="Basic and acidic residues" evidence="6">
    <location>
        <begin position="1"/>
        <end position="12"/>
    </location>
</feature>
<keyword evidence="1 5" id="KW-1003">Cell membrane</keyword>
<evidence type="ECO:0000256" key="1">
    <source>
        <dbReference type="ARBA" id="ARBA00022475"/>
    </source>
</evidence>
<dbReference type="AlphaFoldDB" id="A0A081B890"/>
<keyword evidence="4 5" id="KW-0472">Membrane</keyword>
<feature type="transmembrane region" description="Helical" evidence="5">
    <location>
        <begin position="41"/>
        <end position="61"/>
    </location>
</feature>
<feature type="transmembrane region" description="Helical" evidence="5">
    <location>
        <begin position="131"/>
        <end position="151"/>
    </location>
</feature>
<evidence type="ECO:0000313" key="7">
    <source>
        <dbReference type="EMBL" id="GAK44258.1"/>
    </source>
</evidence>
<organism evidence="7 8">
    <name type="scientific">Tepidicaulis marinus</name>
    <dbReference type="NCBI Taxonomy" id="1333998"/>
    <lineage>
        <taxon>Bacteria</taxon>
        <taxon>Pseudomonadati</taxon>
        <taxon>Pseudomonadota</taxon>
        <taxon>Alphaproteobacteria</taxon>
        <taxon>Hyphomicrobiales</taxon>
        <taxon>Parvibaculaceae</taxon>
        <taxon>Tepidicaulis</taxon>
    </lineage>
</organism>
<evidence type="ECO:0000256" key="5">
    <source>
        <dbReference type="HAMAP-Rule" id="MF_00189"/>
    </source>
</evidence>
<evidence type="ECO:0000256" key="2">
    <source>
        <dbReference type="ARBA" id="ARBA00022692"/>
    </source>
</evidence>
<feature type="transmembrane region" description="Helical" evidence="5">
    <location>
        <begin position="195"/>
        <end position="214"/>
    </location>
</feature>
<protein>
    <recommendedName>
        <fullName evidence="5">Inner membrane-spanning protein YciB</fullName>
    </recommendedName>
</protein>
<evidence type="ECO:0000313" key="8">
    <source>
        <dbReference type="Proteomes" id="UP000028702"/>
    </source>
</evidence>
<evidence type="ECO:0000256" key="6">
    <source>
        <dbReference type="SAM" id="MobiDB-lite"/>
    </source>
</evidence>